<keyword evidence="2" id="KW-1185">Reference proteome</keyword>
<protein>
    <submittedName>
        <fullName evidence="1">Uncharacterized protein</fullName>
    </submittedName>
</protein>
<evidence type="ECO:0000313" key="1">
    <source>
        <dbReference type="EMBL" id="ADZ09006.1"/>
    </source>
</evidence>
<dbReference type="GeneID" id="10277203"/>
<dbReference type="HOGENOM" id="CLU_1465115_0_0_2"/>
<accession>F0TAY0</accession>
<reference evidence="2" key="1">
    <citation type="submission" date="2011-02" db="EMBL/GenBank/DDBJ databases">
        <title>Complete sequence of Methanobacterium sp. AL-21.</title>
        <authorList>
            <consortium name="US DOE Joint Genome Institute"/>
            <person name="Lucas S."/>
            <person name="Copeland A."/>
            <person name="Lapidus A."/>
            <person name="Cheng J.-F."/>
            <person name="Goodwin L."/>
            <person name="Pitluck S."/>
            <person name="Chertkov O."/>
            <person name="Detter J.C."/>
            <person name="Han C."/>
            <person name="Tapia R."/>
            <person name="Land M."/>
            <person name="Hauser L."/>
            <person name="Kyrpides N."/>
            <person name="Ivanova N."/>
            <person name="Mikhailova N."/>
            <person name="Pagani I."/>
            <person name="Cadillo-Quiroz H."/>
            <person name="Imachi H."/>
            <person name="Zinder S."/>
            <person name="Liu W."/>
            <person name="Woyke T."/>
        </authorList>
    </citation>
    <scope>NUCLEOTIDE SEQUENCE [LARGE SCALE GENOMIC DNA]</scope>
    <source>
        <strain evidence="2">AL-21</strain>
    </source>
</reference>
<name>F0TAY0_METLA</name>
<gene>
    <name evidence="1" type="ordered locus">Metbo_0755</name>
</gene>
<organism evidence="1 2">
    <name type="scientific">Methanobacterium lacus (strain AL-21)</name>
    <dbReference type="NCBI Taxonomy" id="877455"/>
    <lineage>
        <taxon>Archaea</taxon>
        <taxon>Methanobacteriati</taxon>
        <taxon>Methanobacteriota</taxon>
        <taxon>Methanomada group</taxon>
        <taxon>Methanobacteria</taxon>
        <taxon>Methanobacteriales</taxon>
        <taxon>Methanobacteriaceae</taxon>
        <taxon>Methanobacterium</taxon>
    </lineage>
</organism>
<dbReference type="AlphaFoldDB" id="F0TAY0"/>
<reference evidence="1 2" key="2">
    <citation type="journal article" date="2014" name="Int. J. Syst. Evol. Microbiol.">
        <title>Methanobacterium paludis sp. nov. and a novel strain of Methanobacterium lacus isolated from northern peatlands.</title>
        <authorList>
            <person name="Cadillo-Quiroz H."/>
            <person name="Brauer S.L."/>
            <person name="Goodson N."/>
            <person name="Yavitt J.B."/>
            <person name="Zinder S.H."/>
        </authorList>
    </citation>
    <scope>NUCLEOTIDE SEQUENCE [LARGE SCALE GENOMIC DNA]</scope>
    <source>
        <strain evidence="1 2">AL-21</strain>
    </source>
</reference>
<dbReference type="EMBL" id="CP002551">
    <property type="protein sequence ID" value="ADZ09006.1"/>
    <property type="molecule type" value="Genomic_DNA"/>
</dbReference>
<dbReference type="eggNOG" id="arCOG12083">
    <property type="taxonomic scope" value="Archaea"/>
</dbReference>
<evidence type="ECO:0000313" key="2">
    <source>
        <dbReference type="Proteomes" id="UP000007490"/>
    </source>
</evidence>
<dbReference type="STRING" id="877455.Metbo_0755"/>
<sequence>MAIISISTTLVVILLIRVIYRHNPHVHKLYGREIVLFHSSQRYEKRIWRFNLIEYIKKENSHNPKGPLIFKMVVGELSEDTMEIVKNAASSKFDEISIIGGPQTFCEDKLEIYSLLDRFKSVKYHILPIRPNKHFMIFNQTHLYIEKPHHHNETRGAVGVKTAHPDLIQVYEDAYNEINKYAKQLNKEEVLKQACYK</sequence>
<dbReference type="KEGG" id="mel:Metbo_0755"/>
<proteinExistence type="predicted"/>
<dbReference type="Proteomes" id="UP000007490">
    <property type="component" value="Chromosome"/>
</dbReference>
<dbReference type="RefSeq" id="WP_013644357.1">
    <property type="nucleotide sequence ID" value="NC_015216.1"/>
</dbReference>